<evidence type="ECO:0000256" key="3">
    <source>
        <dbReference type="SAM" id="SignalP"/>
    </source>
</evidence>
<proteinExistence type="inferred from homology"/>
<evidence type="ECO:0000256" key="1">
    <source>
        <dbReference type="ARBA" id="ARBA00010838"/>
    </source>
</evidence>
<dbReference type="Gene3D" id="3.20.20.80">
    <property type="entry name" value="Glycosidases"/>
    <property type="match status" value="1"/>
</dbReference>
<dbReference type="GO" id="GO:0005975">
    <property type="term" value="P:carbohydrate metabolic process"/>
    <property type="evidence" value="ECO:0007669"/>
    <property type="project" value="InterPro"/>
</dbReference>
<keyword evidence="3" id="KW-0732">Signal</keyword>
<dbReference type="InterPro" id="IPR017853">
    <property type="entry name" value="GH"/>
</dbReference>
<gene>
    <name evidence="4" type="ORF">HRI_004380500</name>
</gene>
<dbReference type="InterPro" id="IPR033132">
    <property type="entry name" value="GH_1_N_CS"/>
</dbReference>
<name>A0A9W7J2U5_HIBTR</name>
<dbReference type="Pfam" id="PF00232">
    <property type="entry name" value="Glyco_hydro_1"/>
    <property type="match status" value="1"/>
</dbReference>
<comment type="similarity">
    <text evidence="1">Belongs to the glycosyl hydrolase 1 family.</text>
</comment>
<organism evidence="4 5">
    <name type="scientific">Hibiscus trionum</name>
    <name type="common">Flower of an hour</name>
    <dbReference type="NCBI Taxonomy" id="183268"/>
    <lineage>
        <taxon>Eukaryota</taxon>
        <taxon>Viridiplantae</taxon>
        <taxon>Streptophyta</taxon>
        <taxon>Embryophyta</taxon>
        <taxon>Tracheophyta</taxon>
        <taxon>Spermatophyta</taxon>
        <taxon>Magnoliopsida</taxon>
        <taxon>eudicotyledons</taxon>
        <taxon>Gunneridae</taxon>
        <taxon>Pentapetalae</taxon>
        <taxon>rosids</taxon>
        <taxon>malvids</taxon>
        <taxon>Malvales</taxon>
        <taxon>Malvaceae</taxon>
        <taxon>Malvoideae</taxon>
        <taxon>Hibiscus</taxon>
    </lineage>
</organism>
<dbReference type="PROSITE" id="PS00653">
    <property type="entry name" value="GLYCOSYL_HYDROL_F1_2"/>
    <property type="match status" value="1"/>
</dbReference>
<keyword evidence="2" id="KW-0378">Hydrolase</keyword>
<keyword evidence="5" id="KW-1185">Reference proteome</keyword>
<evidence type="ECO:0000256" key="2">
    <source>
        <dbReference type="ARBA" id="ARBA00022801"/>
    </source>
</evidence>
<reference evidence="4" key="1">
    <citation type="submission" date="2023-05" db="EMBL/GenBank/DDBJ databases">
        <title>Genome and transcriptome analyses reveal genes involved in the formation of fine ridges on petal epidermal cells in Hibiscus trionum.</title>
        <authorList>
            <person name="Koshimizu S."/>
            <person name="Masuda S."/>
            <person name="Ishii T."/>
            <person name="Shirasu K."/>
            <person name="Hoshino A."/>
            <person name="Arita M."/>
        </authorList>
    </citation>
    <scope>NUCLEOTIDE SEQUENCE</scope>
    <source>
        <strain evidence="4">Hamamatsu line</strain>
    </source>
</reference>
<dbReference type="EMBL" id="BSYR01000048">
    <property type="protein sequence ID" value="GMJ07113.1"/>
    <property type="molecule type" value="Genomic_DNA"/>
</dbReference>
<dbReference type="SUPFAM" id="SSF51445">
    <property type="entry name" value="(Trans)glycosidases"/>
    <property type="match status" value="1"/>
</dbReference>
<comment type="caution">
    <text evidence="4">The sequence shown here is derived from an EMBL/GenBank/DDBJ whole genome shotgun (WGS) entry which is preliminary data.</text>
</comment>
<sequence>MAIRSCRPVFVWIFIGLLLLSVDGKVSASPSLSRKSFPSGFVFGTASSSYQYEGGAKEGGRGPSIWDTFTHKHPGPSSLTSLLILMYSQLDFALKIISKLI</sequence>
<evidence type="ECO:0000313" key="4">
    <source>
        <dbReference type="EMBL" id="GMJ07113.1"/>
    </source>
</evidence>
<dbReference type="InterPro" id="IPR001360">
    <property type="entry name" value="Glyco_hydro_1"/>
</dbReference>
<dbReference type="AlphaFoldDB" id="A0A9W7J2U5"/>
<evidence type="ECO:0000313" key="5">
    <source>
        <dbReference type="Proteomes" id="UP001165190"/>
    </source>
</evidence>
<feature type="chain" id="PRO_5040758578" evidence="3">
    <location>
        <begin position="29"/>
        <end position="101"/>
    </location>
</feature>
<feature type="signal peptide" evidence="3">
    <location>
        <begin position="1"/>
        <end position="28"/>
    </location>
</feature>
<dbReference type="GO" id="GO:0004553">
    <property type="term" value="F:hydrolase activity, hydrolyzing O-glycosyl compounds"/>
    <property type="evidence" value="ECO:0007669"/>
    <property type="project" value="InterPro"/>
</dbReference>
<protein>
    <submittedName>
        <fullName evidence="4">Uncharacterized protein</fullName>
    </submittedName>
</protein>
<accession>A0A9W7J2U5</accession>
<dbReference type="OrthoDB" id="965386at2759"/>
<dbReference type="Proteomes" id="UP001165190">
    <property type="component" value="Unassembled WGS sequence"/>
</dbReference>